<dbReference type="SUPFAM" id="SSF46689">
    <property type="entry name" value="Homeodomain-like"/>
    <property type="match status" value="1"/>
</dbReference>
<evidence type="ECO:0000256" key="2">
    <source>
        <dbReference type="PROSITE-ProRule" id="PRU00335"/>
    </source>
</evidence>
<dbReference type="InterPro" id="IPR001647">
    <property type="entry name" value="HTH_TetR"/>
</dbReference>
<dbReference type="EMBL" id="CP017634">
    <property type="protein sequence ID" value="ATW26274.1"/>
    <property type="molecule type" value="Genomic_DNA"/>
</dbReference>
<feature type="domain" description="HTH tetR-type" evidence="3">
    <location>
        <begin position="6"/>
        <end position="66"/>
    </location>
</feature>
<evidence type="ECO:0000259" key="3">
    <source>
        <dbReference type="PROSITE" id="PS50977"/>
    </source>
</evidence>
<dbReference type="PANTHER" id="PTHR30055:SF236">
    <property type="entry name" value="SLL1286 PROTEIN"/>
    <property type="match status" value="1"/>
</dbReference>
<dbReference type="InterPro" id="IPR039536">
    <property type="entry name" value="TetR_C_Proteobacteria"/>
</dbReference>
<protein>
    <recommendedName>
        <fullName evidence="3">HTH tetR-type domain-containing protein</fullName>
    </recommendedName>
</protein>
<proteinExistence type="predicted"/>
<dbReference type="Pfam" id="PF00440">
    <property type="entry name" value="TetR_N"/>
    <property type="match status" value="1"/>
</dbReference>
<dbReference type="InterPro" id="IPR036271">
    <property type="entry name" value="Tet_transcr_reg_TetR-rel_C_sf"/>
</dbReference>
<gene>
    <name evidence="4" type="ORF">DCMF_17260</name>
</gene>
<dbReference type="PROSITE" id="PS50977">
    <property type="entry name" value="HTH_TETR_2"/>
    <property type="match status" value="1"/>
</dbReference>
<dbReference type="PRINTS" id="PR00455">
    <property type="entry name" value="HTHTETR"/>
</dbReference>
<keyword evidence="1 2" id="KW-0238">DNA-binding</keyword>
<dbReference type="OrthoDB" id="9780824at2"/>
<feature type="DNA-binding region" description="H-T-H motif" evidence="2">
    <location>
        <begin position="29"/>
        <end position="48"/>
    </location>
</feature>
<dbReference type="Gene3D" id="1.10.10.60">
    <property type="entry name" value="Homeodomain-like"/>
    <property type="match status" value="1"/>
</dbReference>
<accession>A0A3G1KV10</accession>
<sequence length="197" mass="22381">MSETKKDSRQMILDAALSLFSQKGFSGTTTKEIAKEAGFAEGTVFRYFPTKKDILIALAEPHAVAGLKRVMNSLPNQDEESNLRAILENRLVTIAQNKDLLKVIFTEAQYHEDFRKEVFDNIGTHVLGTVAGYMEKRMETGIFRSIDPIVATRILVGMMLSLLVTENFLPMKDFDQEKRQGYLDEIVHIFLYGLTKR</sequence>
<organism evidence="4 5">
    <name type="scientific">Formimonas warabiya</name>
    <dbReference type="NCBI Taxonomy" id="1761012"/>
    <lineage>
        <taxon>Bacteria</taxon>
        <taxon>Bacillati</taxon>
        <taxon>Bacillota</taxon>
        <taxon>Clostridia</taxon>
        <taxon>Eubacteriales</taxon>
        <taxon>Peptococcaceae</taxon>
        <taxon>Candidatus Formimonas</taxon>
    </lineage>
</organism>
<dbReference type="InterPro" id="IPR009057">
    <property type="entry name" value="Homeodomain-like_sf"/>
</dbReference>
<dbReference type="RefSeq" id="WP_148135571.1">
    <property type="nucleotide sequence ID" value="NZ_CP017634.1"/>
</dbReference>
<dbReference type="Gene3D" id="1.10.357.10">
    <property type="entry name" value="Tetracycline Repressor, domain 2"/>
    <property type="match status" value="1"/>
</dbReference>
<name>A0A3G1KV10_FORW1</name>
<dbReference type="GO" id="GO:0003700">
    <property type="term" value="F:DNA-binding transcription factor activity"/>
    <property type="evidence" value="ECO:0007669"/>
    <property type="project" value="TreeGrafter"/>
</dbReference>
<evidence type="ECO:0000256" key="1">
    <source>
        <dbReference type="ARBA" id="ARBA00023125"/>
    </source>
</evidence>
<reference evidence="4 5" key="1">
    <citation type="submission" date="2016-10" db="EMBL/GenBank/DDBJ databases">
        <title>Complete Genome Sequence of Peptococcaceae strain DCMF.</title>
        <authorList>
            <person name="Edwards R.J."/>
            <person name="Holland S.I."/>
            <person name="Deshpande N.P."/>
            <person name="Wong Y.K."/>
            <person name="Ertan H."/>
            <person name="Manefield M."/>
            <person name="Russell T.L."/>
            <person name="Lee M.J."/>
        </authorList>
    </citation>
    <scope>NUCLEOTIDE SEQUENCE [LARGE SCALE GENOMIC DNA]</scope>
    <source>
        <strain evidence="4 5">DCMF</strain>
    </source>
</reference>
<dbReference type="SUPFAM" id="SSF48498">
    <property type="entry name" value="Tetracyclin repressor-like, C-terminal domain"/>
    <property type="match status" value="1"/>
</dbReference>
<dbReference type="KEGG" id="fwa:DCMF_17260"/>
<dbReference type="Proteomes" id="UP000323521">
    <property type="component" value="Chromosome"/>
</dbReference>
<evidence type="ECO:0000313" key="5">
    <source>
        <dbReference type="Proteomes" id="UP000323521"/>
    </source>
</evidence>
<dbReference type="InterPro" id="IPR050109">
    <property type="entry name" value="HTH-type_TetR-like_transc_reg"/>
</dbReference>
<evidence type="ECO:0000313" key="4">
    <source>
        <dbReference type="EMBL" id="ATW26274.1"/>
    </source>
</evidence>
<dbReference type="AlphaFoldDB" id="A0A3G1KV10"/>
<dbReference type="GO" id="GO:0000976">
    <property type="term" value="F:transcription cis-regulatory region binding"/>
    <property type="evidence" value="ECO:0007669"/>
    <property type="project" value="TreeGrafter"/>
</dbReference>
<dbReference type="Pfam" id="PF14246">
    <property type="entry name" value="TetR_C_7"/>
    <property type="match status" value="1"/>
</dbReference>
<dbReference type="PANTHER" id="PTHR30055">
    <property type="entry name" value="HTH-TYPE TRANSCRIPTIONAL REGULATOR RUTR"/>
    <property type="match status" value="1"/>
</dbReference>
<keyword evidence="5" id="KW-1185">Reference proteome</keyword>